<organism evidence="2 3">
    <name type="scientific">Chelatococcus daeguensis</name>
    <dbReference type="NCBI Taxonomy" id="444444"/>
    <lineage>
        <taxon>Bacteria</taxon>
        <taxon>Pseudomonadati</taxon>
        <taxon>Pseudomonadota</taxon>
        <taxon>Alphaproteobacteria</taxon>
        <taxon>Hyphomicrobiales</taxon>
        <taxon>Chelatococcaceae</taxon>
        <taxon>Chelatococcus</taxon>
    </lineage>
</organism>
<gene>
    <name evidence="2" type="ORF">BOQ54_16615</name>
</gene>
<evidence type="ECO:0008006" key="4">
    <source>
        <dbReference type="Google" id="ProtNLM"/>
    </source>
</evidence>
<protein>
    <recommendedName>
        <fullName evidence="4">DUF2244 domain-containing protein</fullName>
    </recommendedName>
</protein>
<keyword evidence="1" id="KW-0812">Transmembrane</keyword>
<name>A0AAC9JUN3_9HYPH</name>
<dbReference type="Proteomes" id="UP000182703">
    <property type="component" value="Chromosome"/>
</dbReference>
<reference evidence="2 3" key="1">
    <citation type="submission" date="2016-11" db="EMBL/GenBank/DDBJ databases">
        <title>Complete genome sequence of the aerobically denitrifying bacterium Chelatococcus daeguensis TAD1.</title>
        <authorList>
            <person name="Yang Y."/>
            <person name="Huang S."/>
            <person name="Lin E."/>
        </authorList>
    </citation>
    <scope>NUCLEOTIDE SEQUENCE [LARGE SCALE GENOMIC DNA]</scope>
    <source>
        <strain evidence="2 3">TAD1</strain>
    </source>
</reference>
<evidence type="ECO:0000313" key="3">
    <source>
        <dbReference type="Proteomes" id="UP000182703"/>
    </source>
</evidence>
<dbReference type="EMBL" id="CP018095">
    <property type="protein sequence ID" value="APF38745.1"/>
    <property type="molecule type" value="Genomic_DNA"/>
</dbReference>
<feature type="transmembrane region" description="Helical" evidence="1">
    <location>
        <begin position="61"/>
        <end position="80"/>
    </location>
</feature>
<sequence length="173" mass="19089">MTSDKPSLPPSPDAVNDPAAEPLFRALITPHRSLGQSAFRLVMTLMCVATFVSSVPFMLAGAWPVAGFFGLDLLAIYLAFRVNFSRARSFEEVVLSRIELLLRKVGHRGDRREWRFNPAWTRLERVCDEDFGLQRLTVVSRGESVSVGNVLSADEKADFADAFSAALATAKRG</sequence>
<evidence type="ECO:0000256" key="1">
    <source>
        <dbReference type="SAM" id="Phobius"/>
    </source>
</evidence>
<dbReference type="KEGG" id="cdq:BOQ54_16615"/>
<dbReference type="Pfam" id="PF10003">
    <property type="entry name" value="DUF2244"/>
    <property type="match status" value="1"/>
</dbReference>
<proteinExistence type="predicted"/>
<dbReference type="InterPro" id="IPR019253">
    <property type="entry name" value="DUF2244_TM"/>
</dbReference>
<keyword evidence="3" id="KW-1185">Reference proteome</keyword>
<dbReference type="AlphaFoldDB" id="A0AAC9JUN3"/>
<evidence type="ECO:0000313" key="2">
    <source>
        <dbReference type="EMBL" id="APF38745.1"/>
    </source>
</evidence>
<keyword evidence="1" id="KW-1133">Transmembrane helix</keyword>
<dbReference type="PIRSF" id="PIRSF032162">
    <property type="entry name" value="UCP032162_imp"/>
    <property type="match status" value="1"/>
</dbReference>
<accession>A0AAC9JUN3</accession>
<dbReference type="InterPro" id="IPR016990">
    <property type="entry name" value="UCP032162_TM"/>
</dbReference>
<keyword evidence="1" id="KW-0472">Membrane</keyword>